<reference evidence="2" key="1">
    <citation type="submission" date="2020-05" db="EMBL/GenBank/DDBJ databases">
        <authorList>
            <person name="Chiriac C."/>
            <person name="Salcher M."/>
            <person name="Ghai R."/>
            <person name="Kavagutti S V."/>
        </authorList>
    </citation>
    <scope>NUCLEOTIDE SEQUENCE</scope>
</reference>
<accession>A0A6J7WV40</accession>
<name>A0A6J7WV40_9CAUD</name>
<proteinExistence type="predicted"/>
<sequence length="365" mass="39548">MATAEKEKPQPAPKPPIYTPRGAATTFKDGKYDIKNYTYPIDLMSSTYGGNYVVFYINVASDSKLLKGATAAATVELDQTEGRDRGDLIASNLSTNQLIGANAAVNTVAGLAGGALLAGNVKDAVKATAGANVPTVGLAVAGQLAPDASRSQKRLKTAIALHTPNQLSIRYGMQWSDDDTAMLQAASSGIEEIMKAVDSKAKNSDVKGVGSAIIANLTLSKGPNAGANSAALGLAANPKKEQVFKGVDFRTFSFDYQFFPRNESEAKNILEIIQQFKYHMHPEFKDTNNFVYIYPSEFDIYYYQGTQENLNLHRHTSCVLTEMNVNYTPNGNFNTFENGMPTQINITLSFRELALLTKDKVKDGL</sequence>
<organism evidence="2">
    <name type="scientific">uncultured Caudovirales phage</name>
    <dbReference type="NCBI Taxonomy" id="2100421"/>
    <lineage>
        <taxon>Viruses</taxon>
        <taxon>Duplodnaviria</taxon>
        <taxon>Heunggongvirae</taxon>
        <taxon>Uroviricota</taxon>
        <taxon>Caudoviricetes</taxon>
        <taxon>Peduoviridae</taxon>
        <taxon>Maltschvirus</taxon>
        <taxon>Maltschvirus maltsch</taxon>
    </lineage>
</organism>
<evidence type="ECO:0000313" key="2">
    <source>
        <dbReference type="EMBL" id="CAB5221617.1"/>
    </source>
</evidence>
<evidence type="ECO:0000256" key="1">
    <source>
        <dbReference type="SAM" id="MobiDB-lite"/>
    </source>
</evidence>
<gene>
    <name evidence="2" type="ORF">UFOVP240_214</name>
</gene>
<dbReference type="EMBL" id="LR798293">
    <property type="protein sequence ID" value="CAB5221617.1"/>
    <property type="molecule type" value="Genomic_DNA"/>
</dbReference>
<protein>
    <submittedName>
        <fullName evidence="2">Baseplate tail-tube protein gp48, T4-like virus</fullName>
    </submittedName>
</protein>
<feature type="region of interest" description="Disordered" evidence="1">
    <location>
        <begin position="1"/>
        <end position="21"/>
    </location>
</feature>